<evidence type="ECO:0000256" key="1">
    <source>
        <dbReference type="SAM" id="Coils"/>
    </source>
</evidence>
<reference evidence="3 4" key="1">
    <citation type="journal article" date="2018" name="BMC Genomics">
        <title>Comparative genome analyses reveal sequence features reflecting distinct modes of host-adaptation between dicot and monocot powdery mildew.</title>
        <authorList>
            <person name="Wu Y."/>
            <person name="Ma X."/>
            <person name="Pan Z."/>
            <person name="Kale S.D."/>
            <person name="Song Y."/>
            <person name="King H."/>
            <person name="Zhang Q."/>
            <person name="Presley C."/>
            <person name="Deng X."/>
            <person name="Wei C.I."/>
            <person name="Xiao S."/>
        </authorList>
    </citation>
    <scope>NUCLEOTIDE SEQUENCE [LARGE SCALE GENOMIC DNA]</scope>
    <source>
        <strain evidence="3">UMSG2</strain>
    </source>
</reference>
<feature type="region of interest" description="Disordered" evidence="2">
    <location>
        <begin position="242"/>
        <end position="264"/>
    </location>
</feature>
<keyword evidence="4" id="KW-1185">Reference proteome</keyword>
<dbReference type="OrthoDB" id="3437384at2759"/>
<dbReference type="Proteomes" id="UP000286134">
    <property type="component" value="Unassembled WGS sequence"/>
</dbReference>
<dbReference type="AlphaFoldDB" id="A0A420HHB5"/>
<keyword evidence="1" id="KW-0175">Coiled coil</keyword>
<feature type="coiled-coil region" evidence="1">
    <location>
        <begin position="303"/>
        <end position="330"/>
    </location>
</feature>
<evidence type="ECO:0000313" key="3">
    <source>
        <dbReference type="EMBL" id="RKF56874.1"/>
    </source>
</evidence>
<accession>A0A420HHB5</accession>
<name>A0A420HHB5_9PEZI</name>
<organism evidence="3 4">
    <name type="scientific">Erysiphe neolycopersici</name>
    <dbReference type="NCBI Taxonomy" id="212602"/>
    <lineage>
        <taxon>Eukaryota</taxon>
        <taxon>Fungi</taxon>
        <taxon>Dikarya</taxon>
        <taxon>Ascomycota</taxon>
        <taxon>Pezizomycotina</taxon>
        <taxon>Leotiomycetes</taxon>
        <taxon>Erysiphales</taxon>
        <taxon>Erysiphaceae</taxon>
        <taxon>Erysiphe</taxon>
    </lineage>
</organism>
<gene>
    <name evidence="3" type="ORF">OnM2_078038</name>
</gene>
<dbReference type="EMBL" id="MCFK01007821">
    <property type="protein sequence ID" value="RKF56874.1"/>
    <property type="molecule type" value="Genomic_DNA"/>
</dbReference>
<sequence>MIEYKKEIAIQKNGPKNCLNDSFQNNLFVQKPNILNPFFCSNTVAIRKNADMNDIDRFLAINLYVIDIIGIKIFRNDVLKYLIVEFEELKNEKLIQKKNQLQYVEELWAGFSTVMGLYKTPFLNSEFNYGNKIEYPISCVKLSKRKGKRSNQMHFYLSATTHKQPKPTFNLSRKNRGQLDYYFENTSHYKDDTYSKLGRFYGIYDGAASDEENKDSRSLYKPKPNITMGKAPFDRFTSNKESESSWHQALVNRTGRGPTENTEEKRYENKFTNMPGVVHGAPPKSAISILKGLKLKSQKEVILEKQMAAAEKYRQEISARKNKKDEAINSWQAELEITESIAKYKSRKLLKPAKVDRRFPTSWSRYSSHDRAERLARSLSHEQIKVRDFANLGYKNNEIVWCLAHDANGHKTELDEISQKTKFKQRIENSAVVFLYKINVRDVQNQAGRARGRRGSISVAGEMEFPELELLPISLMTEIEIAHEVQEDERKQAERELKKIKINMMEKVKKEREIEDNLLRAEGHVRRHESFSEVLLYSDVVDIIADVVVDSVVVVETVPTSSSPNVLNSVGLPDIFFAEQEN</sequence>
<comment type="caution">
    <text evidence="3">The sequence shown here is derived from an EMBL/GenBank/DDBJ whole genome shotgun (WGS) entry which is preliminary data.</text>
</comment>
<feature type="coiled-coil region" evidence="1">
    <location>
        <begin position="476"/>
        <end position="510"/>
    </location>
</feature>
<protein>
    <submittedName>
        <fullName evidence="3">Uncharacterized protein</fullName>
    </submittedName>
</protein>
<evidence type="ECO:0000313" key="4">
    <source>
        <dbReference type="Proteomes" id="UP000286134"/>
    </source>
</evidence>
<proteinExistence type="predicted"/>
<evidence type="ECO:0000256" key="2">
    <source>
        <dbReference type="SAM" id="MobiDB-lite"/>
    </source>
</evidence>